<feature type="region of interest" description="Disordered" evidence="9">
    <location>
        <begin position="159"/>
        <end position="179"/>
    </location>
</feature>
<sequence length="312" mass="35021">MNQAANDEFTVVSWNVEHNGTDADGSDHRWHLAMDILMGLRPHVLLRQELTRAEMYGQRMVWAEARRLGNHTPFLASATKESANPTGVYVDRDLCDPIQFFDHRTLMWHPVCNPLVQLMDAPTPLSLASIHLCSWDPTTRAREAKRLTVLRRPGMEAIFGGDCNSEPHRQDDETADPTDWSQVEDRALFQARTIELDGRRVTDTVPDEILAGEYDGQPPVFVDLAHYAATELGQQDALTATASLWRKDQGPRRRIDRIYATPRVAEALTRVEVIVTDEVIEVSDHAPVLATFSRSKLRRALDRAPGKGAVAA</sequence>
<evidence type="ECO:0000256" key="5">
    <source>
        <dbReference type="ARBA" id="ARBA00022763"/>
    </source>
</evidence>
<gene>
    <name evidence="11" type="ORF">GCM10010384_17900</name>
</gene>
<evidence type="ECO:0000256" key="7">
    <source>
        <dbReference type="ARBA" id="ARBA00022842"/>
    </source>
</evidence>
<dbReference type="InterPro" id="IPR036691">
    <property type="entry name" value="Endo/exonu/phosph_ase_sf"/>
</dbReference>
<keyword evidence="6" id="KW-0378">Hydrolase</keyword>
<evidence type="ECO:0000256" key="8">
    <source>
        <dbReference type="ARBA" id="ARBA00023204"/>
    </source>
</evidence>
<feature type="domain" description="Endonuclease/exonuclease/phosphatase" evidence="10">
    <location>
        <begin position="12"/>
        <end position="285"/>
    </location>
</feature>
<dbReference type="PANTHER" id="PTHR15822">
    <property type="entry name" value="TRAF AND TNF RECEPTOR-ASSOCIATED PROTEIN"/>
    <property type="match status" value="1"/>
</dbReference>
<keyword evidence="5" id="KW-0227">DNA damage</keyword>
<dbReference type="Gene3D" id="3.60.10.10">
    <property type="entry name" value="Endonuclease/exonuclease/phosphatase"/>
    <property type="match status" value="1"/>
</dbReference>
<dbReference type="EMBL" id="BMWE01000004">
    <property type="protein sequence ID" value="GGY12844.1"/>
    <property type="molecule type" value="Genomic_DNA"/>
</dbReference>
<organism evidence="11 12">
    <name type="scientific">Streptomyces djakartensis</name>
    <dbReference type="NCBI Taxonomy" id="68193"/>
    <lineage>
        <taxon>Bacteria</taxon>
        <taxon>Bacillati</taxon>
        <taxon>Actinomycetota</taxon>
        <taxon>Actinomycetes</taxon>
        <taxon>Kitasatosporales</taxon>
        <taxon>Streptomycetaceae</taxon>
        <taxon>Streptomyces</taxon>
    </lineage>
</organism>
<keyword evidence="4" id="KW-0479">Metal-binding</keyword>
<dbReference type="SUPFAM" id="SSF56219">
    <property type="entry name" value="DNase I-like"/>
    <property type="match status" value="1"/>
</dbReference>
<name>A0ABQ2ZFU8_9ACTN</name>
<dbReference type="InterPro" id="IPR005135">
    <property type="entry name" value="Endo/exonuclease/phosphatase"/>
</dbReference>
<proteinExistence type="predicted"/>
<dbReference type="Proteomes" id="UP000653308">
    <property type="component" value="Unassembled WGS sequence"/>
</dbReference>
<evidence type="ECO:0000256" key="2">
    <source>
        <dbReference type="ARBA" id="ARBA00001946"/>
    </source>
</evidence>
<comment type="caution">
    <text evidence="11">The sequence shown here is derived from an EMBL/GenBank/DDBJ whole genome shotgun (WGS) entry which is preliminary data.</text>
</comment>
<evidence type="ECO:0000313" key="12">
    <source>
        <dbReference type="Proteomes" id="UP000653308"/>
    </source>
</evidence>
<comment type="cofactor">
    <cofactor evidence="1">
        <name>Mn(2+)</name>
        <dbReference type="ChEBI" id="CHEBI:29035"/>
    </cofactor>
</comment>
<dbReference type="Pfam" id="PF03372">
    <property type="entry name" value="Exo_endo_phos"/>
    <property type="match status" value="1"/>
</dbReference>
<evidence type="ECO:0000256" key="9">
    <source>
        <dbReference type="SAM" id="MobiDB-lite"/>
    </source>
</evidence>
<evidence type="ECO:0000256" key="4">
    <source>
        <dbReference type="ARBA" id="ARBA00022723"/>
    </source>
</evidence>
<protein>
    <recommendedName>
        <fullName evidence="10">Endonuclease/exonuclease/phosphatase domain-containing protein</fullName>
    </recommendedName>
</protein>
<dbReference type="RefSeq" id="WP_190197173.1">
    <property type="nucleotide sequence ID" value="NZ_BMWE01000004.1"/>
</dbReference>
<keyword evidence="3" id="KW-0540">Nuclease</keyword>
<reference evidence="12" key="1">
    <citation type="journal article" date="2019" name="Int. J. Syst. Evol. Microbiol.">
        <title>The Global Catalogue of Microorganisms (GCM) 10K type strain sequencing project: providing services to taxonomists for standard genome sequencing and annotation.</title>
        <authorList>
            <consortium name="The Broad Institute Genomics Platform"/>
            <consortium name="The Broad Institute Genome Sequencing Center for Infectious Disease"/>
            <person name="Wu L."/>
            <person name="Ma J."/>
        </authorList>
    </citation>
    <scope>NUCLEOTIDE SEQUENCE [LARGE SCALE GENOMIC DNA]</scope>
    <source>
        <strain evidence="12">JCM 4957</strain>
    </source>
</reference>
<evidence type="ECO:0000259" key="10">
    <source>
        <dbReference type="Pfam" id="PF03372"/>
    </source>
</evidence>
<evidence type="ECO:0000256" key="3">
    <source>
        <dbReference type="ARBA" id="ARBA00022722"/>
    </source>
</evidence>
<dbReference type="PANTHER" id="PTHR15822:SF4">
    <property type="entry name" value="TYROSYL-DNA PHOSPHODIESTERASE 2"/>
    <property type="match status" value="1"/>
</dbReference>
<evidence type="ECO:0000256" key="1">
    <source>
        <dbReference type="ARBA" id="ARBA00001936"/>
    </source>
</evidence>
<accession>A0ABQ2ZFU8</accession>
<evidence type="ECO:0000256" key="6">
    <source>
        <dbReference type="ARBA" id="ARBA00022801"/>
    </source>
</evidence>
<dbReference type="InterPro" id="IPR051547">
    <property type="entry name" value="TDP2-like"/>
</dbReference>
<evidence type="ECO:0000313" key="11">
    <source>
        <dbReference type="EMBL" id="GGY12844.1"/>
    </source>
</evidence>
<keyword evidence="7" id="KW-0460">Magnesium</keyword>
<keyword evidence="8" id="KW-0234">DNA repair</keyword>
<keyword evidence="12" id="KW-1185">Reference proteome</keyword>
<comment type="cofactor">
    <cofactor evidence="2">
        <name>Mg(2+)</name>
        <dbReference type="ChEBI" id="CHEBI:18420"/>
    </cofactor>
</comment>